<protein>
    <recommendedName>
        <fullName evidence="1">Peptidase C39 domain-containing protein</fullName>
    </recommendedName>
</protein>
<proteinExistence type="predicted"/>
<comment type="caution">
    <text evidence="2">The sequence shown here is derived from an EMBL/GenBank/DDBJ whole genome shotgun (WGS) entry which is preliminary data.</text>
</comment>
<feature type="domain" description="Peptidase C39" evidence="1">
    <location>
        <begin position="1"/>
        <end position="118"/>
    </location>
</feature>
<dbReference type="GO" id="GO:0005524">
    <property type="term" value="F:ATP binding"/>
    <property type="evidence" value="ECO:0007669"/>
    <property type="project" value="InterPro"/>
</dbReference>
<name>A0A1G2BPK7_9BACT</name>
<dbReference type="Gene3D" id="3.90.70.10">
    <property type="entry name" value="Cysteine proteinases"/>
    <property type="match status" value="1"/>
</dbReference>
<dbReference type="EMBL" id="MHKN01000058">
    <property type="protein sequence ID" value="OGY90746.1"/>
    <property type="molecule type" value="Genomic_DNA"/>
</dbReference>
<accession>A0A1G2BPK7</accession>
<dbReference type="Pfam" id="PF03412">
    <property type="entry name" value="Peptidase_C39"/>
    <property type="match status" value="1"/>
</dbReference>
<dbReference type="Proteomes" id="UP000177349">
    <property type="component" value="Unassembled WGS sequence"/>
</dbReference>
<evidence type="ECO:0000313" key="2">
    <source>
        <dbReference type="EMBL" id="OGY90746.1"/>
    </source>
</evidence>
<dbReference type="AlphaFoldDB" id="A0A1G2BPK7"/>
<gene>
    <name evidence="2" type="ORF">A3B31_03750</name>
</gene>
<sequence length="131" mass="15056">MVLAFYGQQISQEQLARLLQVSKKYGTARKQLVRIAKKLGFRVIAQHRGTVQDLLRHIRAGCPVIVNYLEPSDNEGHYAVVVGFRNGSIILNDPWNGRGFKIPLREFLKRWRGTTPAGAPYSRWWMTMQCN</sequence>
<dbReference type="InterPro" id="IPR005074">
    <property type="entry name" value="Peptidase_C39"/>
</dbReference>
<reference evidence="2 3" key="1">
    <citation type="journal article" date="2016" name="Nat. Commun.">
        <title>Thousands of microbial genomes shed light on interconnected biogeochemical processes in an aquifer system.</title>
        <authorList>
            <person name="Anantharaman K."/>
            <person name="Brown C.T."/>
            <person name="Hug L.A."/>
            <person name="Sharon I."/>
            <person name="Castelle C.J."/>
            <person name="Probst A.J."/>
            <person name="Thomas B.C."/>
            <person name="Singh A."/>
            <person name="Wilkins M.J."/>
            <person name="Karaoz U."/>
            <person name="Brodie E.L."/>
            <person name="Williams K.H."/>
            <person name="Hubbard S.S."/>
            <person name="Banfield J.F."/>
        </authorList>
    </citation>
    <scope>NUCLEOTIDE SEQUENCE [LARGE SCALE GENOMIC DNA]</scope>
</reference>
<dbReference type="PROSITE" id="PS50990">
    <property type="entry name" value="PEPTIDASE_C39"/>
    <property type="match status" value="1"/>
</dbReference>
<evidence type="ECO:0000259" key="1">
    <source>
        <dbReference type="PROSITE" id="PS50990"/>
    </source>
</evidence>
<organism evidence="2 3">
    <name type="scientific">Candidatus Komeilibacteria bacterium RIFCSPLOWO2_01_FULL_53_11</name>
    <dbReference type="NCBI Taxonomy" id="1798552"/>
    <lineage>
        <taxon>Bacteria</taxon>
        <taxon>Candidatus Komeiliibacteriota</taxon>
    </lineage>
</organism>
<dbReference type="GO" id="GO:0006508">
    <property type="term" value="P:proteolysis"/>
    <property type="evidence" value="ECO:0007669"/>
    <property type="project" value="InterPro"/>
</dbReference>
<dbReference type="GO" id="GO:0016020">
    <property type="term" value="C:membrane"/>
    <property type="evidence" value="ECO:0007669"/>
    <property type="project" value="InterPro"/>
</dbReference>
<evidence type="ECO:0000313" key="3">
    <source>
        <dbReference type="Proteomes" id="UP000177349"/>
    </source>
</evidence>
<dbReference type="GO" id="GO:0008233">
    <property type="term" value="F:peptidase activity"/>
    <property type="evidence" value="ECO:0007669"/>
    <property type="project" value="InterPro"/>
</dbReference>